<evidence type="ECO:0000256" key="2">
    <source>
        <dbReference type="ARBA" id="ARBA00022475"/>
    </source>
</evidence>
<dbReference type="AlphaFoldDB" id="A0A839Z3G6"/>
<dbReference type="Pfam" id="PF03739">
    <property type="entry name" value="LptF_LptG"/>
    <property type="match status" value="1"/>
</dbReference>
<keyword evidence="8" id="KW-1185">Reference proteome</keyword>
<reference evidence="7 8" key="1">
    <citation type="submission" date="2020-08" db="EMBL/GenBank/DDBJ databases">
        <title>Genomic Encyclopedia of Type Strains, Phase IV (KMG-IV): sequencing the most valuable type-strain genomes for metagenomic binning, comparative biology and taxonomic classification.</title>
        <authorList>
            <person name="Goeker M."/>
        </authorList>
    </citation>
    <scope>NUCLEOTIDE SEQUENCE [LARGE SCALE GENOMIC DNA]</scope>
    <source>
        <strain evidence="7 8">DSM 24194</strain>
    </source>
</reference>
<dbReference type="GO" id="GO:0043190">
    <property type="term" value="C:ATP-binding cassette (ABC) transporter complex"/>
    <property type="evidence" value="ECO:0007669"/>
    <property type="project" value="InterPro"/>
</dbReference>
<keyword evidence="4 6" id="KW-1133">Transmembrane helix</keyword>
<keyword evidence="3 6" id="KW-0812">Transmembrane</keyword>
<evidence type="ECO:0000313" key="7">
    <source>
        <dbReference type="EMBL" id="MBB3763124.1"/>
    </source>
</evidence>
<evidence type="ECO:0000256" key="5">
    <source>
        <dbReference type="ARBA" id="ARBA00023136"/>
    </source>
</evidence>
<dbReference type="PANTHER" id="PTHR33529">
    <property type="entry name" value="SLR0882 PROTEIN-RELATED"/>
    <property type="match status" value="1"/>
</dbReference>
<dbReference type="InterPro" id="IPR030923">
    <property type="entry name" value="LptG"/>
</dbReference>
<name>A0A839Z3G6_9SPHN</name>
<dbReference type="InterPro" id="IPR005495">
    <property type="entry name" value="LptG/LptF_permease"/>
</dbReference>
<feature type="transmembrane region" description="Helical" evidence="6">
    <location>
        <begin position="69"/>
        <end position="87"/>
    </location>
</feature>
<evidence type="ECO:0000256" key="3">
    <source>
        <dbReference type="ARBA" id="ARBA00022692"/>
    </source>
</evidence>
<dbReference type="RefSeq" id="WP_183932446.1">
    <property type="nucleotide sequence ID" value="NZ_JACICF010000001.1"/>
</dbReference>
<dbReference type="GO" id="GO:0055085">
    <property type="term" value="P:transmembrane transport"/>
    <property type="evidence" value="ECO:0007669"/>
    <property type="project" value="InterPro"/>
</dbReference>
<evidence type="ECO:0000256" key="6">
    <source>
        <dbReference type="SAM" id="Phobius"/>
    </source>
</evidence>
<protein>
    <submittedName>
        <fullName evidence="7">Lipopolysaccharide export system permease protein</fullName>
    </submittedName>
</protein>
<dbReference type="NCBIfam" id="TIGR04408">
    <property type="entry name" value="LptG_lptG"/>
    <property type="match status" value="1"/>
</dbReference>
<evidence type="ECO:0000313" key="8">
    <source>
        <dbReference type="Proteomes" id="UP000578569"/>
    </source>
</evidence>
<gene>
    <name evidence="7" type="ORF">FHS50_000147</name>
</gene>
<evidence type="ECO:0000256" key="4">
    <source>
        <dbReference type="ARBA" id="ARBA00022989"/>
    </source>
</evidence>
<feature type="transmembrane region" description="Helical" evidence="6">
    <location>
        <begin position="12"/>
        <end position="38"/>
    </location>
</feature>
<feature type="transmembrane region" description="Helical" evidence="6">
    <location>
        <begin position="340"/>
        <end position="363"/>
    </location>
</feature>
<feature type="transmembrane region" description="Helical" evidence="6">
    <location>
        <begin position="311"/>
        <end position="328"/>
    </location>
</feature>
<proteinExistence type="predicted"/>
<evidence type="ECO:0000256" key="1">
    <source>
        <dbReference type="ARBA" id="ARBA00004651"/>
    </source>
</evidence>
<sequence length="367" mass="39940">MINMDFMPSRQLALYMVKLFVTRSLAVLIALVMVLMMLDLLGESGKILAVEGNGEAELWRYVSLRLPLLASRFLPFSVLLGTLIAFTSLNQHSEVISMKAAGLSAHQILAPLIVASVALAGVLFVFNETVVVKSARVVNAWSDNDYHPVPPDSGVMSNVWLRSGDDYVHARLASGRGQNFRLEGLSVYERPEGLLRTITKIEHARPSADGTSWEFEGLTSYDSEMNLVREAQSGRGLAGVKPSQFKLADVDPDSLNIFDLAEDIEALEQAGRPAEAARAGWWHKITGPLSTLLMPLLAAVAAFGLARSGQVLLRATIGMALGFAYFVADNFSLAMGTAGVYPPWLAAWGPFLLFFLIGETVLIRSEE</sequence>
<organism evidence="7 8">
    <name type="scientific">Sphingomicrobium lutaoense</name>
    <dbReference type="NCBI Taxonomy" id="515949"/>
    <lineage>
        <taxon>Bacteria</taxon>
        <taxon>Pseudomonadati</taxon>
        <taxon>Pseudomonadota</taxon>
        <taxon>Alphaproteobacteria</taxon>
        <taxon>Sphingomonadales</taxon>
        <taxon>Sphingomonadaceae</taxon>
        <taxon>Sphingomicrobium</taxon>
    </lineage>
</organism>
<dbReference type="GO" id="GO:0015920">
    <property type="term" value="P:lipopolysaccharide transport"/>
    <property type="evidence" value="ECO:0007669"/>
    <property type="project" value="TreeGrafter"/>
</dbReference>
<comment type="caution">
    <text evidence="7">The sequence shown here is derived from an EMBL/GenBank/DDBJ whole genome shotgun (WGS) entry which is preliminary data.</text>
</comment>
<comment type="subcellular location">
    <subcellularLocation>
        <location evidence="1">Cell membrane</location>
        <topology evidence="1">Multi-pass membrane protein</topology>
    </subcellularLocation>
</comment>
<dbReference type="Proteomes" id="UP000578569">
    <property type="component" value="Unassembled WGS sequence"/>
</dbReference>
<feature type="transmembrane region" description="Helical" evidence="6">
    <location>
        <begin position="108"/>
        <end position="126"/>
    </location>
</feature>
<keyword evidence="2" id="KW-1003">Cell membrane</keyword>
<accession>A0A839Z3G6</accession>
<dbReference type="PANTHER" id="PTHR33529:SF2">
    <property type="entry name" value="LIPOPOLYSACCHARIDE EXPORT SYSTEM PERMEASE PROTEIN LPTG"/>
    <property type="match status" value="1"/>
</dbReference>
<dbReference type="EMBL" id="JACICF010000001">
    <property type="protein sequence ID" value="MBB3763124.1"/>
    <property type="molecule type" value="Genomic_DNA"/>
</dbReference>
<keyword evidence="5 6" id="KW-0472">Membrane</keyword>